<accession>A6X6Z7</accession>
<keyword evidence="3" id="KW-1185">Reference proteome</keyword>
<dbReference type="EMBL" id="CP000759">
    <property type="protein sequence ID" value="ABS17001.1"/>
    <property type="molecule type" value="Genomic_DNA"/>
</dbReference>
<evidence type="ECO:0000256" key="1">
    <source>
        <dbReference type="SAM" id="MobiDB-lite"/>
    </source>
</evidence>
<organism evidence="2 3">
    <name type="scientific">Brucella anthropi (strain ATCC 49188 / DSM 6882 / CCUG 24695 / JCM 21032 / LMG 3331 / NBRC 15819 / NCTC 12168 / Alc 37)</name>
    <name type="common">Ochrobactrum anthropi</name>
    <dbReference type="NCBI Taxonomy" id="439375"/>
    <lineage>
        <taxon>Bacteria</taxon>
        <taxon>Pseudomonadati</taxon>
        <taxon>Pseudomonadota</taxon>
        <taxon>Alphaproteobacteria</taxon>
        <taxon>Hyphomicrobiales</taxon>
        <taxon>Brucellaceae</taxon>
        <taxon>Brucella/Ochrobactrum group</taxon>
        <taxon>Brucella</taxon>
    </lineage>
</organism>
<evidence type="ECO:0000313" key="3">
    <source>
        <dbReference type="Proteomes" id="UP000002301"/>
    </source>
</evidence>
<protein>
    <submittedName>
        <fullName evidence="2">Uncharacterized protein</fullName>
    </submittedName>
</protein>
<reference evidence="2 3" key="1">
    <citation type="journal article" date="2011" name="J. Bacteriol.">
        <title>Genome of Ochrobactrum anthropi ATCC 49188 T, a versatile opportunistic pathogen and symbiont of several eukaryotic hosts.</title>
        <authorList>
            <person name="Chain P.S."/>
            <person name="Lang D.M."/>
            <person name="Comerci D.J."/>
            <person name="Malfatti S.A."/>
            <person name="Vergez L.M."/>
            <person name="Shin M."/>
            <person name="Ugalde R.A."/>
            <person name="Garcia E."/>
            <person name="Tolmasky M.E."/>
        </authorList>
    </citation>
    <scope>NUCLEOTIDE SEQUENCE [LARGE SCALE GENOMIC DNA]</scope>
    <source>
        <strain evidence="3">ATCC 49188 / DSM 6882 / CCUG 24695 / JCM 21032 / LMG 3331 / NBRC 15819 / NCTC 12168 / Alc 37</strain>
    </source>
</reference>
<evidence type="ECO:0000313" key="2">
    <source>
        <dbReference type="EMBL" id="ABS17001.1"/>
    </source>
</evidence>
<dbReference type="KEGG" id="oan:Oant_4301"/>
<dbReference type="AlphaFoldDB" id="A6X6Z7"/>
<name>A6X6Z7_BRUA4</name>
<feature type="region of interest" description="Disordered" evidence="1">
    <location>
        <begin position="1"/>
        <end position="87"/>
    </location>
</feature>
<proteinExistence type="predicted"/>
<sequence length="87" mass="9344">MLGLCHARQIPLPTINGLKPLKGKRMAQNHTQGGTHEQHVKAGQQSHKNDGKHASSGGGDKQQQQTSSRGGTHEQHVKAGQQSHKNS</sequence>
<dbReference type="HOGENOM" id="CLU_190687_0_0_5"/>
<dbReference type="STRING" id="439375.Oant_4301"/>
<gene>
    <name evidence="2" type="ordered locus">Oant_4301</name>
</gene>
<dbReference type="Proteomes" id="UP000002301">
    <property type="component" value="Chromosome 2"/>
</dbReference>
<feature type="compositionally biased region" description="Polar residues" evidence="1">
    <location>
        <begin position="61"/>
        <end position="70"/>
    </location>
</feature>